<dbReference type="Proteomes" id="UP000195106">
    <property type="component" value="Unassembled WGS sequence"/>
</dbReference>
<gene>
    <name evidence="1" type="ORF">CMsap09_06260</name>
</gene>
<sequence length="183" mass="19958">MSSLPDFSCSTVRSRCACATSPEIAAAAYPRARSFSASVSVSFLVRTNTIMPSKFSTSRMRVRASTFWGYDTMRYRCVVFAEVVVLFLTVISSGSCRYLPEMRRICAGIVAENSAICFDLGVSARIVSTSSAKPIFSISSASSSTRNFSCDRSRVPLSRWSMMRPGVPTTTCTPRRSADSCTP</sequence>
<proteinExistence type="predicted"/>
<dbReference type="EMBL" id="MDHJ01000001">
    <property type="protein sequence ID" value="OUE08531.1"/>
    <property type="molecule type" value="Genomic_DNA"/>
</dbReference>
<reference evidence="1 2" key="1">
    <citation type="submission" date="2016-08" db="EMBL/GenBank/DDBJ databases">
        <title>Genome sequence of Clavibacter michiganensis spp. strain CASJ009.</title>
        <authorList>
            <person name="Thapa S.P."/>
            <person name="Coaker G."/>
        </authorList>
    </citation>
    <scope>NUCLEOTIDE SEQUENCE [LARGE SCALE GENOMIC DNA]</scope>
    <source>
        <strain evidence="1">CASJ009</strain>
    </source>
</reference>
<evidence type="ECO:0000313" key="2">
    <source>
        <dbReference type="Proteomes" id="UP000195106"/>
    </source>
</evidence>
<name>A0A251XSP7_9MICO</name>
<accession>A0A251XSP7</accession>
<protein>
    <submittedName>
        <fullName evidence="1">Uncharacterized protein</fullName>
    </submittedName>
</protein>
<evidence type="ECO:0000313" key="1">
    <source>
        <dbReference type="EMBL" id="OUE08531.1"/>
    </source>
</evidence>
<comment type="caution">
    <text evidence="1">The sequence shown here is derived from an EMBL/GenBank/DDBJ whole genome shotgun (WGS) entry which is preliminary data.</text>
</comment>
<organism evidence="1 2">
    <name type="scientific">Clavibacter michiganensis</name>
    <dbReference type="NCBI Taxonomy" id="28447"/>
    <lineage>
        <taxon>Bacteria</taxon>
        <taxon>Bacillati</taxon>
        <taxon>Actinomycetota</taxon>
        <taxon>Actinomycetes</taxon>
        <taxon>Micrococcales</taxon>
        <taxon>Microbacteriaceae</taxon>
        <taxon>Clavibacter</taxon>
    </lineage>
</organism>
<dbReference type="AlphaFoldDB" id="A0A251XSP7"/>